<dbReference type="EMBL" id="CAJMWT010000988">
    <property type="protein sequence ID" value="CAE6370201.1"/>
    <property type="molecule type" value="Genomic_DNA"/>
</dbReference>
<proteinExistence type="predicted"/>
<feature type="region of interest" description="Disordered" evidence="1">
    <location>
        <begin position="274"/>
        <end position="315"/>
    </location>
</feature>
<dbReference type="AlphaFoldDB" id="A0A8H2WDP8"/>
<comment type="caution">
    <text evidence="2">The sequence shown here is derived from an EMBL/GenBank/DDBJ whole genome shotgun (WGS) entry which is preliminary data.</text>
</comment>
<evidence type="ECO:0000313" key="3">
    <source>
        <dbReference type="Proteomes" id="UP000663843"/>
    </source>
</evidence>
<accession>A0A8H2WDP8</accession>
<name>A0A8H2WDP8_9AGAM</name>
<gene>
    <name evidence="2" type="ORF">RDB_LOCUS18081</name>
</gene>
<protein>
    <submittedName>
        <fullName evidence="2">Uncharacterized protein</fullName>
    </submittedName>
</protein>
<evidence type="ECO:0000256" key="1">
    <source>
        <dbReference type="SAM" id="MobiDB-lite"/>
    </source>
</evidence>
<evidence type="ECO:0000313" key="2">
    <source>
        <dbReference type="EMBL" id="CAE6370201.1"/>
    </source>
</evidence>
<feature type="compositionally biased region" description="Polar residues" evidence="1">
    <location>
        <begin position="285"/>
        <end position="296"/>
    </location>
</feature>
<sequence length="557" mass="62027">MFTCWLSITRLCINRGQLEVFMEDATLLPRLSYLKIEGRPHPQLGNILKCREAAGYPIGVVDLLRNGWQDKVKDELPNYLTIVEHDTVDQGDDSDDGETELSDRIPIPDPNPNPDREPNEVGLFVSHGNVEYAVATSGSKTVISRPAQSTNVAVIEWKKGLVETEGLQMSRSEWVDESKWISSRGCMFKKWGKNPEIKWEVKDGEWTAMDSKKQILAAFGIRRGALGTRIQFTEAGIVHADALVLTAIMAVVQPEEWRWHESLQARRDLAEAISTSRSVPEATTDETSTPQPSENLPTYREAPFTRPLGPLLSSAPNQIDREDELCMPTDRPIKLTLACKHPLNGTWYEDDQPIVRVHTVGPQTTINRLIHNIGESEHSVKVMGTINWTEGKAMVSGQNVELDGVLSKTKNSVFYKTSRKLQICTLPTLTSHWTITPQTSSASIYPDPNAHIRYECRSAPPENRPLALITHYLKRKGTVMELTPEGHSVLPEVLVSALILIYGATGEWKKVTGVGTNVSGEGLDLVLGEEMVSDLDGWAGPVELMRLRQQEEDGRSA</sequence>
<feature type="compositionally biased region" description="Acidic residues" evidence="1">
    <location>
        <begin position="89"/>
        <end position="100"/>
    </location>
</feature>
<feature type="region of interest" description="Disordered" evidence="1">
    <location>
        <begin position="85"/>
        <end position="118"/>
    </location>
</feature>
<organism evidence="2 3">
    <name type="scientific">Rhizoctonia solani</name>
    <dbReference type="NCBI Taxonomy" id="456999"/>
    <lineage>
        <taxon>Eukaryota</taxon>
        <taxon>Fungi</taxon>
        <taxon>Dikarya</taxon>
        <taxon>Basidiomycota</taxon>
        <taxon>Agaricomycotina</taxon>
        <taxon>Agaricomycetes</taxon>
        <taxon>Cantharellales</taxon>
        <taxon>Ceratobasidiaceae</taxon>
        <taxon>Rhizoctonia</taxon>
    </lineage>
</organism>
<reference evidence="2" key="1">
    <citation type="submission" date="2021-01" db="EMBL/GenBank/DDBJ databases">
        <authorList>
            <person name="Kaushik A."/>
        </authorList>
    </citation>
    <scope>NUCLEOTIDE SEQUENCE</scope>
    <source>
        <strain evidence="2">AG2-2IIIB</strain>
    </source>
</reference>
<dbReference type="Proteomes" id="UP000663843">
    <property type="component" value="Unassembled WGS sequence"/>
</dbReference>